<evidence type="ECO:0000313" key="2">
    <source>
        <dbReference type="Proteomes" id="UP001620626"/>
    </source>
</evidence>
<accession>A0ABD2IMY7</accession>
<dbReference type="Proteomes" id="UP001620626">
    <property type="component" value="Unassembled WGS sequence"/>
</dbReference>
<dbReference type="EMBL" id="JBICBT010001187">
    <property type="protein sequence ID" value="KAL3079427.1"/>
    <property type="molecule type" value="Genomic_DNA"/>
</dbReference>
<reference evidence="1 2" key="1">
    <citation type="submission" date="2024-10" db="EMBL/GenBank/DDBJ databases">
        <authorList>
            <person name="Kim D."/>
        </authorList>
    </citation>
    <scope>NUCLEOTIDE SEQUENCE [LARGE SCALE GENOMIC DNA]</scope>
    <source>
        <strain evidence="1">BH-2024</strain>
    </source>
</reference>
<sequence length="69" mass="7764">MEKCHLRMESAVFEWKSAIFEWKVPFLNGKVPSSNGKLLPQTEHVVHCPGVAARLLPGCSSRDLFGQMH</sequence>
<proteinExistence type="predicted"/>
<evidence type="ECO:0000313" key="1">
    <source>
        <dbReference type="EMBL" id="KAL3079427.1"/>
    </source>
</evidence>
<gene>
    <name evidence="1" type="ORF">niasHT_031756</name>
</gene>
<comment type="caution">
    <text evidence="1">The sequence shown here is derived from an EMBL/GenBank/DDBJ whole genome shotgun (WGS) entry which is preliminary data.</text>
</comment>
<dbReference type="AlphaFoldDB" id="A0ABD2IMY7"/>
<name>A0ABD2IMY7_9BILA</name>
<keyword evidence="2" id="KW-1185">Reference proteome</keyword>
<protein>
    <submittedName>
        <fullName evidence="1">Uncharacterized protein</fullName>
    </submittedName>
</protein>
<organism evidence="1 2">
    <name type="scientific">Heterodera trifolii</name>
    <dbReference type="NCBI Taxonomy" id="157864"/>
    <lineage>
        <taxon>Eukaryota</taxon>
        <taxon>Metazoa</taxon>
        <taxon>Ecdysozoa</taxon>
        <taxon>Nematoda</taxon>
        <taxon>Chromadorea</taxon>
        <taxon>Rhabditida</taxon>
        <taxon>Tylenchina</taxon>
        <taxon>Tylenchomorpha</taxon>
        <taxon>Tylenchoidea</taxon>
        <taxon>Heteroderidae</taxon>
        <taxon>Heteroderinae</taxon>
        <taxon>Heterodera</taxon>
    </lineage>
</organism>